<evidence type="ECO:0000259" key="6">
    <source>
        <dbReference type="Pfam" id="PF00916"/>
    </source>
</evidence>
<feature type="transmembrane region" description="Helical" evidence="5">
    <location>
        <begin position="65"/>
        <end position="88"/>
    </location>
</feature>
<dbReference type="InterPro" id="IPR011547">
    <property type="entry name" value="SLC26A/SulP_dom"/>
</dbReference>
<dbReference type="Proteomes" id="UP000029120">
    <property type="component" value="Unassembled WGS sequence"/>
</dbReference>
<evidence type="ECO:0000256" key="2">
    <source>
        <dbReference type="ARBA" id="ARBA00022692"/>
    </source>
</evidence>
<evidence type="ECO:0000256" key="4">
    <source>
        <dbReference type="ARBA" id="ARBA00023136"/>
    </source>
</evidence>
<evidence type="ECO:0000313" key="7">
    <source>
        <dbReference type="EMBL" id="KFK23786.1"/>
    </source>
</evidence>
<evidence type="ECO:0000313" key="8">
    <source>
        <dbReference type="Proteomes" id="UP000029120"/>
    </source>
</evidence>
<dbReference type="GO" id="GO:0055085">
    <property type="term" value="P:transmembrane transport"/>
    <property type="evidence" value="ECO:0007669"/>
    <property type="project" value="InterPro"/>
</dbReference>
<dbReference type="Gramene" id="KFK23786">
    <property type="protein sequence ID" value="KFK23786"/>
    <property type="gene ID" value="AALP_AAs65865U000100"/>
</dbReference>
<dbReference type="OrthoDB" id="1932909at2759"/>
<evidence type="ECO:0000256" key="3">
    <source>
        <dbReference type="ARBA" id="ARBA00022989"/>
    </source>
</evidence>
<sequence>MNRHHHWLCSTVLDPGVQILTPQCASAGIVISAVIGLVDYEGAIFLWCVDKRDFTLWTITSGTTLFFGIEIGVLIVVTVLGFHLHLLYTSLQTPMLVSGP</sequence>
<organism evidence="7 8">
    <name type="scientific">Arabis alpina</name>
    <name type="common">Alpine rock-cress</name>
    <dbReference type="NCBI Taxonomy" id="50452"/>
    <lineage>
        <taxon>Eukaryota</taxon>
        <taxon>Viridiplantae</taxon>
        <taxon>Streptophyta</taxon>
        <taxon>Embryophyta</taxon>
        <taxon>Tracheophyta</taxon>
        <taxon>Spermatophyta</taxon>
        <taxon>Magnoliopsida</taxon>
        <taxon>eudicotyledons</taxon>
        <taxon>Gunneridae</taxon>
        <taxon>Pentapetalae</taxon>
        <taxon>rosids</taxon>
        <taxon>malvids</taxon>
        <taxon>Brassicales</taxon>
        <taxon>Brassicaceae</taxon>
        <taxon>Arabideae</taxon>
        <taxon>Arabis</taxon>
    </lineage>
</organism>
<dbReference type="Pfam" id="PF00916">
    <property type="entry name" value="Sulfate_transp"/>
    <property type="match status" value="1"/>
</dbReference>
<dbReference type="eggNOG" id="KOG0236">
    <property type="taxonomic scope" value="Eukaryota"/>
</dbReference>
<dbReference type="PANTHER" id="PTHR11814">
    <property type="entry name" value="SULFATE TRANSPORTER"/>
    <property type="match status" value="1"/>
</dbReference>
<gene>
    <name evidence="7" type="ORF">AALP_AAs65865U000100</name>
</gene>
<comment type="subcellular location">
    <subcellularLocation>
        <location evidence="1">Membrane</location>
        <topology evidence="1">Multi-pass membrane protein</topology>
    </subcellularLocation>
</comment>
<protein>
    <recommendedName>
        <fullName evidence="6">SLC26A/SulP transporter domain-containing protein</fullName>
    </recommendedName>
</protein>
<evidence type="ECO:0000256" key="1">
    <source>
        <dbReference type="ARBA" id="ARBA00004141"/>
    </source>
</evidence>
<name>A0A087G1N4_ARAAL</name>
<keyword evidence="2 5" id="KW-0812">Transmembrane</keyword>
<keyword evidence="8" id="KW-1185">Reference proteome</keyword>
<feature type="domain" description="SLC26A/SulP transporter" evidence="6">
    <location>
        <begin position="18"/>
        <end position="60"/>
    </location>
</feature>
<keyword evidence="3 5" id="KW-1133">Transmembrane helix</keyword>
<dbReference type="GO" id="GO:0016020">
    <property type="term" value="C:membrane"/>
    <property type="evidence" value="ECO:0007669"/>
    <property type="project" value="UniProtKB-SubCell"/>
</dbReference>
<dbReference type="EMBL" id="KL975386">
    <property type="protein sequence ID" value="KFK23786.1"/>
    <property type="molecule type" value="Genomic_DNA"/>
</dbReference>
<evidence type="ECO:0000256" key="5">
    <source>
        <dbReference type="SAM" id="Phobius"/>
    </source>
</evidence>
<proteinExistence type="predicted"/>
<dbReference type="InterPro" id="IPR001902">
    <property type="entry name" value="SLC26A/SulP_fam"/>
</dbReference>
<accession>A0A087G1N4</accession>
<keyword evidence="4 5" id="KW-0472">Membrane</keyword>
<reference evidence="8" key="1">
    <citation type="journal article" date="2015" name="Nat. Plants">
        <title>Genome expansion of Arabis alpina linked with retrotransposition and reduced symmetric DNA methylation.</title>
        <authorList>
            <person name="Willing E.M."/>
            <person name="Rawat V."/>
            <person name="Mandakova T."/>
            <person name="Maumus F."/>
            <person name="James G.V."/>
            <person name="Nordstroem K.J."/>
            <person name="Becker C."/>
            <person name="Warthmann N."/>
            <person name="Chica C."/>
            <person name="Szarzynska B."/>
            <person name="Zytnicki M."/>
            <person name="Albani M.C."/>
            <person name="Kiefer C."/>
            <person name="Bergonzi S."/>
            <person name="Castaings L."/>
            <person name="Mateos J.L."/>
            <person name="Berns M.C."/>
            <person name="Bujdoso N."/>
            <person name="Piofczyk T."/>
            <person name="de Lorenzo L."/>
            <person name="Barrero-Sicilia C."/>
            <person name="Mateos I."/>
            <person name="Piednoel M."/>
            <person name="Hagmann J."/>
            <person name="Chen-Min-Tao R."/>
            <person name="Iglesias-Fernandez R."/>
            <person name="Schuster S.C."/>
            <person name="Alonso-Blanco C."/>
            <person name="Roudier F."/>
            <person name="Carbonero P."/>
            <person name="Paz-Ares J."/>
            <person name="Davis S.J."/>
            <person name="Pecinka A."/>
            <person name="Quesneville H."/>
            <person name="Colot V."/>
            <person name="Lysak M.A."/>
            <person name="Weigel D."/>
            <person name="Coupland G."/>
            <person name="Schneeberger K."/>
        </authorList>
    </citation>
    <scope>NUCLEOTIDE SEQUENCE [LARGE SCALE GENOMIC DNA]</scope>
    <source>
        <strain evidence="8">cv. Pajares</strain>
    </source>
</reference>
<dbReference type="AlphaFoldDB" id="A0A087G1N4"/>